<dbReference type="Proteomes" id="UP000647416">
    <property type="component" value="Unassembled WGS sequence"/>
</dbReference>
<sequence>MQNTKLCPKCQVGADAYKLDPKEPMCLYLHCHNGEKCSMFKEMTGGDDK</sequence>
<accession>A0A926IT20</accession>
<protein>
    <submittedName>
        <fullName evidence="1">Uncharacterized protein</fullName>
    </submittedName>
</protein>
<dbReference type="AlphaFoldDB" id="A0A926IT20"/>
<evidence type="ECO:0000313" key="2">
    <source>
        <dbReference type="Proteomes" id="UP000647416"/>
    </source>
</evidence>
<organism evidence="1 2">
    <name type="scientific">Qingrenia yutianensis</name>
    <dbReference type="NCBI Taxonomy" id="2763676"/>
    <lineage>
        <taxon>Bacteria</taxon>
        <taxon>Bacillati</taxon>
        <taxon>Bacillota</taxon>
        <taxon>Clostridia</taxon>
        <taxon>Eubacteriales</taxon>
        <taxon>Oscillospiraceae</taxon>
        <taxon>Qingrenia</taxon>
    </lineage>
</organism>
<reference evidence="1" key="1">
    <citation type="submission" date="2020-08" db="EMBL/GenBank/DDBJ databases">
        <title>Genome public.</title>
        <authorList>
            <person name="Liu C."/>
            <person name="Sun Q."/>
        </authorList>
    </citation>
    <scope>NUCLEOTIDE SEQUENCE</scope>
    <source>
        <strain evidence="1">NSJ-50</strain>
    </source>
</reference>
<comment type="caution">
    <text evidence="1">The sequence shown here is derived from an EMBL/GenBank/DDBJ whole genome shotgun (WGS) entry which is preliminary data.</text>
</comment>
<keyword evidence="2" id="KW-1185">Reference proteome</keyword>
<gene>
    <name evidence="1" type="ORF">H8706_08820</name>
</gene>
<proteinExistence type="predicted"/>
<dbReference type="RefSeq" id="WP_262432343.1">
    <property type="nucleotide sequence ID" value="NZ_JACRTE010000011.1"/>
</dbReference>
<evidence type="ECO:0000313" key="1">
    <source>
        <dbReference type="EMBL" id="MBC8596969.1"/>
    </source>
</evidence>
<name>A0A926IT20_9FIRM</name>
<dbReference type="EMBL" id="JACRTE010000011">
    <property type="protein sequence ID" value="MBC8596969.1"/>
    <property type="molecule type" value="Genomic_DNA"/>
</dbReference>